<gene>
    <name evidence="2" type="ORF">F7725_013704</name>
</gene>
<name>A0A7J5YU74_DISMA</name>
<dbReference type="EMBL" id="JAAKFY010000008">
    <property type="protein sequence ID" value="KAF3853016.1"/>
    <property type="molecule type" value="Genomic_DNA"/>
</dbReference>
<accession>A0A7J5YU74</accession>
<evidence type="ECO:0000313" key="2">
    <source>
        <dbReference type="EMBL" id="KAF3853016.1"/>
    </source>
</evidence>
<reference evidence="2 3" key="1">
    <citation type="submission" date="2020-03" db="EMBL/GenBank/DDBJ databases">
        <title>Dissostichus mawsoni Genome sequencing and assembly.</title>
        <authorList>
            <person name="Park H."/>
        </authorList>
    </citation>
    <scope>NUCLEOTIDE SEQUENCE [LARGE SCALE GENOMIC DNA]</scope>
    <source>
        <strain evidence="2">DM0001</strain>
        <tissue evidence="2">Muscle</tissue>
    </source>
</reference>
<proteinExistence type="predicted"/>
<evidence type="ECO:0000313" key="3">
    <source>
        <dbReference type="Proteomes" id="UP000518266"/>
    </source>
</evidence>
<evidence type="ECO:0000256" key="1">
    <source>
        <dbReference type="SAM" id="MobiDB-lite"/>
    </source>
</evidence>
<feature type="region of interest" description="Disordered" evidence="1">
    <location>
        <begin position="132"/>
        <end position="185"/>
    </location>
</feature>
<feature type="region of interest" description="Disordered" evidence="1">
    <location>
        <begin position="77"/>
        <end position="115"/>
    </location>
</feature>
<feature type="compositionally biased region" description="Basic and acidic residues" evidence="1">
    <location>
        <begin position="171"/>
        <end position="185"/>
    </location>
</feature>
<organism evidence="2 3">
    <name type="scientific">Dissostichus mawsoni</name>
    <name type="common">Antarctic cod</name>
    <dbReference type="NCBI Taxonomy" id="36200"/>
    <lineage>
        <taxon>Eukaryota</taxon>
        <taxon>Metazoa</taxon>
        <taxon>Chordata</taxon>
        <taxon>Craniata</taxon>
        <taxon>Vertebrata</taxon>
        <taxon>Euteleostomi</taxon>
        <taxon>Actinopterygii</taxon>
        <taxon>Neopterygii</taxon>
        <taxon>Teleostei</taxon>
        <taxon>Neoteleostei</taxon>
        <taxon>Acanthomorphata</taxon>
        <taxon>Eupercaria</taxon>
        <taxon>Perciformes</taxon>
        <taxon>Notothenioidei</taxon>
        <taxon>Nototheniidae</taxon>
        <taxon>Dissostichus</taxon>
    </lineage>
</organism>
<sequence>MCGSLKAASPGSVGGIPLVLLVPEGSIPLVLMAPEGSIPLVQWDASSFGVVPLQQCIVGGEIIISAKSLFERTLRQNEGTSRTMSDCKPTNKQKSNLKKFTPKSKTPPPGIGLKFSRTGFKRTSVLASTPDLVGLRSERGQEVRPGSRAPNRTGDRKCVVVAVRNTPSVRVESDTRGRSRAPEMD</sequence>
<protein>
    <submittedName>
        <fullName evidence="2">Uncharacterized protein</fullName>
    </submittedName>
</protein>
<dbReference type="Proteomes" id="UP000518266">
    <property type="component" value="Unassembled WGS sequence"/>
</dbReference>
<keyword evidence="3" id="KW-1185">Reference proteome</keyword>
<feature type="compositionally biased region" description="Polar residues" evidence="1">
    <location>
        <begin position="77"/>
        <end position="94"/>
    </location>
</feature>
<dbReference type="AlphaFoldDB" id="A0A7J5YU74"/>
<comment type="caution">
    <text evidence="2">The sequence shown here is derived from an EMBL/GenBank/DDBJ whole genome shotgun (WGS) entry which is preliminary data.</text>
</comment>